<evidence type="ECO:0000256" key="1">
    <source>
        <dbReference type="ARBA" id="ARBA00023015"/>
    </source>
</evidence>
<evidence type="ECO:0000259" key="5">
    <source>
        <dbReference type="PROSITE" id="PS50977"/>
    </source>
</evidence>
<dbReference type="InterPro" id="IPR050109">
    <property type="entry name" value="HTH-type_TetR-like_transc_reg"/>
</dbReference>
<sequence length="208" mass="23623">MTKNKTKPYHHGDLRTALLEAANSIIRDSGIDGLSMRRLADQVGVSRTAPYHHFKDKNALLCAIAEMGFEHQDTMVNAILGELGPNEGRELFEQWVQAYIRFAHDNPETYDLMYGKEIWKLGEPTPSLQQISKSSFRLWVDLVEKMQQQNVLPANHSALKTAQASWASLHGLTRLLIDGVYVERRDLEEIAETLVDLLTLDRKTSPPR</sequence>
<evidence type="ECO:0000313" key="7">
    <source>
        <dbReference type="Proteomes" id="UP001499915"/>
    </source>
</evidence>
<dbReference type="RefSeq" id="WP_343802569.1">
    <property type="nucleotide sequence ID" value="NZ_BAAAET010000001.1"/>
</dbReference>
<dbReference type="Gene3D" id="1.10.357.10">
    <property type="entry name" value="Tetracycline Repressor, domain 2"/>
    <property type="match status" value="1"/>
</dbReference>
<dbReference type="Proteomes" id="UP001499915">
    <property type="component" value="Unassembled WGS sequence"/>
</dbReference>
<name>A0ABN1I308_9GAMM</name>
<accession>A0ABN1I308</accession>
<keyword evidence="3" id="KW-0804">Transcription</keyword>
<reference evidence="6 7" key="1">
    <citation type="journal article" date="2019" name="Int. J. Syst. Evol. Microbiol.">
        <title>The Global Catalogue of Microorganisms (GCM) 10K type strain sequencing project: providing services to taxonomists for standard genome sequencing and annotation.</title>
        <authorList>
            <consortium name="The Broad Institute Genomics Platform"/>
            <consortium name="The Broad Institute Genome Sequencing Center for Infectious Disease"/>
            <person name="Wu L."/>
            <person name="Ma J."/>
        </authorList>
    </citation>
    <scope>NUCLEOTIDE SEQUENCE [LARGE SCALE GENOMIC DNA]</scope>
    <source>
        <strain evidence="6 7">JCM 15134</strain>
    </source>
</reference>
<dbReference type="PANTHER" id="PTHR30055">
    <property type="entry name" value="HTH-TYPE TRANSCRIPTIONAL REGULATOR RUTR"/>
    <property type="match status" value="1"/>
</dbReference>
<evidence type="ECO:0000256" key="3">
    <source>
        <dbReference type="ARBA" id="ARBA00023163"/>
    </source>
</evidence>
<organism evidence="6 7">
    <name type="scientific">Marinobacterium maritimum</name>
    <dbReference type="NCBI Taxonomy" id="500162"/>
    <lineage>
        <taxon>Bacteria</taxon>
        <taxon>Pseudomonadati</taxon>
        <taxon>Pseudomonadota</taxon>
        <taxon>Gammaproteobacteria</taxon>
        <taxon>Oceanospirillales</taxon>
        <taxon>Oceanospirillaceae</taxon>
        <taxon>Marinobacterium</taxon>
    </lineage>
</organism>
<comment type="caution">
    <text evidence="6">The sequence shown here is derived from an EMBL/GenBank/DDBJ whole genome shotgun (WGS) entry which is preliminary data.</text>
</comment>
<dbReference type="PROSITE" id="PS50977">
    <property type="entry name" value="HTH_TETR_2"/>
    <property type="match status" value="1"/>
</dbReference>
<feature type="domain" description="HTH tetR-type" evidence="5">
    <location>
        <begin position="12"/>
        <end position="72"/>
    </location>
</feature>
<evidence type="ECO:0000313" key="6">
    <source>
        <dbReference type="EMBL" id="GAA0684755.1"/>
    </source>
</evidence>
<dbReference type="PANTHER" id="PTHR30055:SF220">
    <property type="entry name" value="TETR-FAMILY REGULATORY PROTEIN"/>
    <property type="match status" value="1"/>
</dbReference>
<dbReference type="InterPro" id="IPR001647">
    <property type="entry name" value="HTH_TetR"/>
</dbReference>
<dbReference type="InterPro" id="IPR025996">
    <property type="entry name" value="MT1864/Rv1816-like_C"/>
</dbReference>
<keyword evidence="7" id="KW-1185">Reference proteome</keyword>
<evidence type="ECO:0000256" key="4">
    <source>
        <dbReference type="PROSITE-ProRule" id="PRU00335"/>
    </source>
</evidence>
<dbReference type="EMBL" id="BAAAET010000001">
    <property type="protein sequence ID" value="GAA0684755.1"/>
    <property type="molecule type" value="Genomic_DNA"/>
</dbReference>
<dbReference type="Pfam" id="PF00440">
    <property type="entry name" value="TetR_N"/>
    <property type="match status" value="1"/>
</dbReference>
<proteinExistence type="predicted"/>
<dbReference type="PRINTS" id="PR00455">
    <property type="entry name" value="HTHTETR"/>
</dbReference>
<keyword evidence="2 4" id="KW-0238">DNA-binding</keyword>
<protein>
    <submittedName>
        <fullName evidence="6">TetR/AcrR family transcriptional regulator</fullName>
    </submittedName>
</protein>
<evidence type="ECO:0000256" key="2">
    <source>
        <dbReference type="ARBA" id="ARBA00023125"/>
    </source>
</evidence>
<dbReference type="InterPro" id="IPR036271">
    <property type="entry name" value="Tet_transcr_reg_TetR-rel_C_sf"/>
</dbReference>
<feature type="DNA-binding region" description="H-T-H motif" evidence="4">
    <location>
        <begin position="35"/>
        <end position="54"/>
    </location>
</feature>
<keyword evidence="1" id="KW-0805">Transcription regulation</keyword>
<dbReference type="SUPFAM" id="SSF46689">
    <property type="entry name" value="Homeodomain-like"/>
    <property type="match status" value="1"/>
</dbReference>
<dbReference type="Pfam" id="PF13305">
    <property type="entry name" value="TetR_C_33"/>
    <property type="match status" value="1"/>
</dbReference>
<gene>
    <name evidence="6" type="ORF">GCM10009104_07740</name>
</gene>
<dbReference type="SUPFAM" id="SSF48498">
    <property type="entry name" value="Tetracyclin repressor-like, C-terminal domain"/>
    <property type="match status" value="1"/>
</dbReference>
<dbReference type="InterPro" id="IPR009057">
    <property type="entry name" value="Homeodomain-like_sf"/>
</dbReference>